<sequence>MLNNPIITMLILVTPIIIPLVIIGIVKACSNKKTDQNPPYIYTMQNGYYSCPQPPYPNCPPPPQAYQNRPAAQPPKAAKKHDMTVSNILFLIGTAFVVLSGLAFGVAKWVHTSHEGRVAIIMAASAVSFLLSAVVGKFLKLNGTSTSFYVLGSGFIATAFLTAGYYKLMGEWLSFGGGGMYALLAIATGISAVMMFIGDKIFSKLPLIYTALSATALTALFAVLQISSDLMVTAPVFLALQVLITAAVYGAEIFKGKKNELAIKIIGSCAAFIYGCFPVIYVFQSLRRSTFISYIILAAMIAQLLFYAKKTKEDVLTSISTMVTVLLAYMTSLNIAQVSEARYGIISFCAFAIAIYLAHCFVPFLKNAFTESISLLTAVISAFVCIYSAKPEGFIPEMLFAAAVSAIIAAYIFHKNEIIQSIAGFTAPVIPAFITGMTAYYVSNAYGFDENTAYSAAWSIFAAVLIAAAVFIAYLPKFAFNFHAKHPRSNDVVLYVNMVVSGLLLIVVPTARELMLLPALMCFIHFAVSNKLRCNVTALLSSAALLSCVYAILDEGTQGKLATTIVFMIVFCIYMAISKLIYNNGIIVKSNDRLIFDPMLLSGWIAIIMMYQDTSRNSVFFFLIAIAVYCASFIKKNTAKEAASILLTVTASLTALALMFRPFLVPESKEISWKISIGIVALVGLACRFIWRQFPSVSKCASNSIYLTAFIALLVDALYFDTAVNTIFVMSVMLFVLIVSIMARSKTWFIASAASLFTITVYATREYLMALNWWIYLFLAGITLIALAAGNEYCKKNNQTIKSSVAKRFSGWTW</sequence>
<feature type="transmembrane region" description="Helical" evidence="1">
    <location>
        <begin position="492"/>
        <end position="508"/>
    </location>
</feature>
<reference evidence="2 3" key="1">
    <citation type="submission" date="2016-11" db="EMBL/GenBank/DDBJ databases">
        <authorList>
            <person name="Jaros S."/>
            <person name="Januszkiewicz K."/>
            <person name="Wedrychowicz H."/>
        </authorList>
    </citation>
    <scope>NUCLEOTIDE SEQUENCE [LARGE SCALE GENOMIC DNA]</scope>
    <source>
        <strain evidence="2 3">YL228</strain>
    </source>
</reference>
<organism evidence="2 3">
    <name type="scientific">Ruminococcus flavefaciens</name>
    <dbReference type="NCBI Taxonomy" id="1265"/>
    <lineage>
        <taxon>Bacteria</taxon>
        <taxon>Bacillati</taxon>
        <taxon>Bacillota</taxon>
        <taxon>Clostridia</taxon>
        <taxon>Eubacteriales</taxon>
        <taxon>Oscillospiraceae</taxon>
        <taxon>Ruminococcus</taxon>
    </lineage>
</organism>
<dbReference type="RefSeq" id="WP_072299092.1">
    <property type="nucleotide sequence ID" value="NZ_FPIP01000001.1"/>
</dbReference>
<feature type="transmembrane region" description="Helical" evidence="1">
    <location>
        <begin position="455"/>
        <end position="480"/>
    </location>
</feature>
<feature type="transmembrane region" description="Helical" evidence="1">
    <location>
        <begin position="771"/>
        <end position="789"/>
    </location>
</feature>
<feature type="transmembrane region" description="Helical" evidence="1">
    <location>
        <begin position="148"/>
        <end position="166"/>
    </location>
</feature>
<feature type="transmembrane region" description="Helical" evidence="1">
    <location>
        <begin position="315"/>
        <end position="337"/>
    </location>
</feature>
<feature type="transmembrane region" description="Helical" evidence="1">
    <location>
        <begin position="116"/>
        <end position="136"/>
    </location>
</feature>
<feature type="transmembrane region" description="Helical" evidence="1">
    <location>
        <begin position="726"/>
        <end position="743"/>
    </location>
</feature>
<feature type="transmembrane region" description="Helical" evidence="1">
    <location>
        <begin position="425"/>
        <end position="443"/>
    </location>
</feature>
<dbReference type="Proteomes" id="UP000183461">
    <property type="component" value="Unassembled WGS sequence"/>
</dbReference>
<feature type="transmembrane region" description="Helical" evidence="1">
    <location>
        <begin position="289"/>
        <end position="308"/>
    </location>
</feature>
<evidence type="ECO:0000256" key="1">
    <source>
        <dbReference type="SAM" id="Phobius"/>
    </source>
</evidence>
<evidence type="ECO:0000313" key="2">
    <source>
        <dbReference type="EMBL" id="SFW13491.1"/>
    </source>
</evidence>
<feature type="transmembrane region" description="Helical" evidence="1">
    <location>
        <begin position="618"/>
        <end position="634"/>
    </location>
</feature>
<name>A0A1K1LRK1_RUMFL</name>
<feature type="transmembrane region" description="Helical" evidence="1">
    <location>
        <begin position="594"/>
        <end position="612"/>
    </location>
</feature>
<feature type="transmembrane region" description="Helical" evidence="1">
    <location>
        <begin position="748"/>
        <end position="765"/>
    </location>
</feature>
<keyword evidence="1" id="KW-0812">Transmembrane</keyword>
<dbReference type="AlphaFoldDB" id="A0A1K1LRK1"/>
<feature type="transmembrane region" description="Helical" evidence="1">
    <location>
        <begin position="395"/>
        <end position="413"/>
    </location>
</feature>
<dbReference type="EMBL" id="FPIP01000001">
    <property type="protein sequence ID" value="SFW13491.1"/>
    <property type="molecule type" value="Genomic_DNA"/>
</dbReference>
<feature type="transmembrane region" description="Helical" evidence="1">
    <location>
        <begin position="88"/>
        <end position="110"/>
    </location>
</feature>
<feature type="transmembrane region" description="Helical" evidence="1">
    <location>
        <begin position="261"/>
        <end position="283"/>
    </location>
</feature>
<feature type="transmembrane region" description="Helical" evidence="1">
    <location>
        <begin position="230"/>
        <end position="249"/>
    </location>
</feature>
<feature type="transmembrane region" description="Helical" evidence="1">
    <location>
        <begin position="178"/>
        <end position="198"/>
    </location>
</feature>
<keyword evidence="1" id="KW-1133">Transmembrane helix</keyword>
<gene>
    <name evidence="2" type="ORF">SAMN02910280_0696</name>
</gene>
<feature type="transmembrane region" description="Helical" evidence="1">
    <location>
        <begin position="372"/>
        <end position="389"/>
    </location>
</feature>
<feature type="transmembrane region" description="Helical" evidence="1">
    <location>
        <begin position="205"/>
        <end position="224"/>
    </location>
</feature>
<feature type="transmembrane region" description="Helical" evidence="1">
    <location>
        <begin position="703"/>
        <end position="720"/>
    </location>
</feature>
<feature type="transmembrane region" description="Helical" evidence="1">
    <location>
        <begin position="565"/>
        <end position="582"/>
    </location>
</feature>
<keyword evidence="1" id="KW-0472">Membrane</keyword>
<accession>A0A1K1LRK1</accession>
<evidence type="ECO:0000313" key="3">
    <source>
        <dbReference type="Proteomes" id="UP000183461"/>
    </source>
</evidence>
<protein>
    <recommendedName>
        <fullName evidence="4">DUF2339 domain-containing protein</fullName>
    </recommendedName>
</protein>
<evidence type="ECO:0008006" key="4">
    <source>
        <dbReference type="Google" id="ProtNLM"/>
    </source>
</evidence>
<feature type="transmembrane region" description="Helical" evidence="1">
    <location>
        <begin position="6"/>
        <end position="26"/>
    </location>
</feature>
<feature type="transmembrane region" description="Helical" evidence="1">
    <location>
        <begin position="671"/>
        <end position="691"/>
    </location>
</feature>
<feature type="transmembrane region" description="Helical" evidence="1">
    <location>
        <begin position="343"/>
        <end position="365"/>
    </location>
</feature>
<feature type="transmembrane region" description="Helical" evidence="1">
    <location>
        <begin position="646"/>
        <end position="665"/>
    </location>
</feature>
<proteinExistence type="predicted"/>